<dbReference type="AlphaFoldDB" id="A0A5C5FPY3"/>
<dbReference type="EMBL" id="SOZI01000171">
    <property type="protein sequence ID" value="TNY17861.1"/>
    <property type="molecule type" value="Genomic_DNA"/>
</dbReference>
<feature type="compositionally biased region" description="Polar residues" evidence="5">
    <location>
        <begin position="671"/>
        <end position="681"/>
    </location>
</feature>
<reference evidence="7 8" key="1">
    <citation type="submission" date="2019-03" db="EMBL/GenBank/DDBJ databases">
        <title>Rhodosporidium diobovatum UCD-FST 08-225 genome sequencing, assembly, and annotation.</title>
        <authorList>
            <person name="Fakankun I.U."/>
            <person name="Fristensky B."/>
            <person name="Levin D.B."/>
        </authorList>
    </citation>
    <scope>NUCLEOTIDE SEQUENCE [LARGE SCALE GENOMIC DNA]</scope>
    <source>
        <strain evidence="7 8">UCD-FST 08-225</strain>
    </source>
</reference>
<evidence type="ECO:0000313" key="7">
    <source>
        <dbReference type="EMBL" id="TNY17861.1"/>
    </source>
</evidence>
<feature type="compositionally biased region" description="Low complexity" evidence="5">
    <location>
        <begin position="120"/>
        <end position="134"/>
    </location>
</feature>
<evidence type="ECO:0000256" key="4">
    <source>
        <dbReference type="ARBA" id="ARBA00019709"/>
    </source>
</evidence>
<sequence length="752" mass="79337">MLVRIRSRDGNFRFTLDPADDISALVQQIIATSDQIDPDTLALSNQPRGGENLVSAITGDLQSLGINHGDLLFASYTPKSAPSALSSAPAAGAATPSAPPPVTAATLSGKAVPLDVASAAGPSASASTSTSNASNDKRTGAHRPWEEVKEDAVDVYWEQRDGKIPRPKGQHGCRCGPKSMCDNCTPLEPFDAEYHASHNIKHLSYHAHLKKLHASIPTSAQASTYIPPLSEESYRVSVPCSSGSHPSWPAGICTKCQPSAVTLSRQTYRMTDHVEFASPALIDGLLSFWRQTGTQRFGYLLGTYQPYEEVPMGVKAVVEAIHEPPQEPHADGITVGFPWDEEAKVRALASACGLDVVGVIFTDLTQDTSSDEAKKAGKVVAKRHANAFFLSSLEVLFSASLQRKYPTPSRFSTTGRFSSRFVTCVLSGDIEGQIAVEAYQVSDQATSMLDADMVEPSVDPGIVRVKEEGPTRYIPDVFFRYKNEYGLEVKQSAKPCFPVEYLLVNVTHGFPKTPAPRFVSPKPFVTENRAGLEDQTLARACGALVALLGGDDGASGELLRGAVGPAAGDEELDVLAGDKGARAVAQWLSDWHLLRFLTDCGMFDESDLRTMARIATLGSVASSTSTSITQSRELARALAQLFNSPNWQTFLVVAQEQAPQPPARDYPGAAGSQQQQPTQTLDGFDIPPDVDVPPSAADAGGDAGAGAAAGAGGAGGGGGADAGGVKVCPHCTFENGPGAGQDCEVCGLPLAG</sequence>
<dbReference type="InterPro" id="IPR037518">
    <property type="entry name" value="MPN"/>
</dbReference>
<evidence type="ECO:0000256" key="1">
    <source>
        <dbReference type="ARBA" id="ARBA00004335"/>
    </source>
</evidence>
<feature type="compositionally biased region" description="Gly residues" evidence="5">
    <location>
        <begin position="701"/>
        <end position="719"/>
    </location>
</feature>
<dbReference type="PANTHER" id="PTHR12710:SF0">
    <property type="entry name" value="NUCLEAR PROTEIN LOCALIZATION PROTEIN 4 HOMOLOG"/>
    <property type="match status" value="1"/>
</dbReference>
<feature type="domain" description="MPN" evidence="6">
    <location>
        <begin position="274"/>
        <end position="417"/>
    </location>
</feature>
<dbReference type="Gene3D" id="3.10.20.90">
    <property type="entry name" value="Phosphatidylinositol 3-kinase Catalytic Subunit, Chain A, domain 1"/>
    <property type="match status" value="1"/>
</dbReference>
<dbReference type="GO" id="GO:0048471">
    <property type="term" value="C:perinuclear region of cytoplasm"/>
    <property type="evidence" value="ECO:0007669"/>
    <property type="project" value="UniProtKB-SubCell"/>
</dbReference>
<dbReference type="Pfam" id="PF05020">
    <property type="entry name" value="zf-NPL4"/>
    <property type="match status" value="1"/>
</dbReference>
<dbReference type="InterPro" id="IPR016563">
    <property type="entry name" value="Npl4"/>
</dbReference>
<name>A0A5C5FPY3_9BASI</name>
<dbReference type="Proteomes" id="UP000311382">
    <property type="component" value="Unassembled WGS sequence"/>
</dbReference>
<feature type="compositionally biased region" description="Basic and acidic residues" evidence="5">
    <location>
        <begin position="135"/>
        <end position="145"/>
    </location>
</feature>
<dbReference type="STRING" id="5288.A0A5C5FPY3"/>
<dbReference type="Pfam" id="PF05021">
    <property type="entry name" value="NPL4"/>
    <property type="match status" value="1"/>
</dbReference>
<dbReference type="PIRSF" id="PIRSF010052">
    <property type="entry name" value="Polyub_prc_Npl4"/>
    <property type="match status" value="1"/>
</dbReference>
<gene>
    <name evidence="7" type="ORF">DMC30DRAFT_88836</name>
</gene>
<comment type="subcellular location">
    <subcellularLocation>
        <location evidence="2">Cytoplasm</location>
        <location evidence="2">Perinuclear region</location>
    </subcellularLocation>
    <subcellularLocation>
        <location evidence="1">Nucleus membrane</location>
        <topology evidence="1">Peripheral membrane protein</topology>
        <orientation evidence="1">Cytoplasmic side</orientation>
    </subcellularLocation>
</comment>
<dbReference type="InterPro" id="IPR007716">
    <property type="entry name" value="NPL4_Zn-bd_put"/>
</dbReference>
<dbReference type="GO" id="GO:0043130">
    <property type="term" value="F:ubiquitin binding"/>
    <property type="evidence" value="ECO:0007669"/>
    <property type="project" value="TreeGrafter"/>
</dbReference>
<dbReference type="CDD" id="cd08061">
    <property type="entry name" value="MPN_NPL4"/>
    <property type="match status" value="1"/>
</dbReference>
<dbReference type="GO" id="GO:0031625">
    <property type="term" value="F:ubiquitin protein ligase binding"/>
    <property type="evidence" value="ECO:0007669"/>
    <property type="project" value="TreeGrafter"/>
</dbReference>
<dbReference type="PANTHER" id="PTHR12710">
    <property type="entry name" value="NUCLEAR PROTEIN LOCALIZATION 4"/>
    <property type="match status" value="1"/>
</dbReference>
<dbReference type="PROSITE" id="PS50249">
    <property type="entry name" value="MPN"/>
    <property type="match status" value="1"/>
</dbReference>
<feature type="compositionally biased region" description="Low complexity" evidence="5">
    <location>
        <begin position="685"/>
        <end position="700"/>
    </location>
</feature>
<protein>
    <recommendedName>
        <fullName evidence="4">Nuclear protein localization protein 4</fullName>
    </recommendedName>
</protein>
<evidence type="ECO:0000256" key="2">
    <source>
        <dbReference type="ARBA" id="ARBA00004556"/>
    </source>
</evidence>
<feature type="compositionally biased region" description="Low complexity" evidence="5">
    <location>
        <begin position="84"/>
        <end position="96"/>
    </location>
</feature>
<feature type="region of interest" description="Disordered" evidence="5">
    <location>
        <begin position="120"/>
        <end position="145"/>
    </location>
</feature>
<organism evidence="7 8">
    <name type="scientific">Rhodotorula diobovata</name>
    <dbReference type="NCBI Taxonomy" id="5288"/>
    <lineage>
        <taxon>Eukaryota</taxon>
        <taxon>Fungi</taxon>
        <taxon>Dikarya</taxon>
        <taxon>Basidiomycota</taxon>
        <taxon>Pucciniomycotina</taxon>
        <taxon>Microbotryomycetes</taxon>
        <taxon>Sporidiobolales</taxon>
        <taxon>Sporidiobolaceae</taxon>
        <taxon>Rhodotorula</taxon>
    </lineage>
</organism>
<evidence type="ECO:0000256" key="5">
    <source>
        <dbReference type="SAM" id="MobiDB-lite"/>
    </source>
</evidence>
<comment type="similarity">
    <text evidence="3">Belongs to the NPL4 family.</text>
</comment>
<evidence type="ECO:0000256" key="3">
    <source>
        <dbReference type="ARBA" id="ARBA00011025"/>
    </source>
</evidence>
<feature type="region of interest" description="Disordered" evidence="5">
    <location>
        <begin position="658"/>
        <end position="719"/>
    </location>
</feature>
<dbReference type="GO" id="GO:0031965">
    <property type="term" value="C:nuclear membrane"/>
    <property type="evidence" value="ECO:0007669"/>
    <property type="project" value="UniProtKB-SubCell"/>
</dbReference>
<keyword evidence="8" id="KW-1185">Reference proteome</keyword>
<proteinExistence type="inferred from homology"/>
<evidence type="ECO:0000313" key="8">
    <source>
        <dbReference type="Proteomes" id="UP000311382"/>
    </source>
</evidence>
<evidence type="ECO:0000259" key="6">
    <source>
        <dbReference type="PROSITE" id="PS50249"/>
    </source>
</evidence>
<accession>A0A5C5FPY3</accession>
<feature type="region of interest" description="Disordered" evidence="5">
    <location>
        <begin position="84"/>
        <end position="103"/>
    </location>
</feature>
<dbReference type="GO" id="GO:0006511">
    <property type="term" value="P:ubiquitin-dependent protein catabolic process"/>
    <property type="evidence" value="ECO:0007669"/>
    <property type="project" value="InterPro"/>
</dbReference>
<dbReference type="OrthoDB" id="10251089at2759"/>
<dbReference type="InterPro" id="IPR007717">
    <property type="entry name" value="NPL4_C"/>
</dbReference>
<comment type="caution">
    <text evidence="7">The sequence shown here is derived from an EMBL/GenBank/DDBJ whole genome shotgun (WGS) entry which is preliminary data.</text>
</comment>